<reference evidence="2 3" key="1">
    <citation type="journal article" date="2020" name="Int. J. Med. Microbiol.">
        <title>Discovery of Paenibacillus larvae ERIC V: Phenotypic and genomic comparison to genotypes ERIC I-IV reveal different inventories of virulence factors which correlate with epidemiological prevalences of American Foulbrood.</title>
        <authorList>
            <person name="Beims H."/>
            <person name="Bunk B."/>
            <person name="Erler S."/>
            <person name="Mohr K.I."/>
            <person name="Sproer C."/>
            <person name="Pradella S."/>
            <person name="Gunther G."/>
            <person name="Rohde M."/>
            <person name="von der Ohe W."/>
            <person name="Steinert M."/>
        </authorList>
    </citation>
    <scope>NUCLEOTIDE SEQUENCE [LARGE SCALE GENOMIC DNA]</scope>
    <source>
        <strain evidence="2">Eric_V</strain>
    </source>
</reference>
<accession>A0A6C0QQZ1</accession>
<keyword evidence="1" id="KW-0472">Membrane</keyword>
<proteinExistence type="predicted"/>
<organism evidence="2 3">
    <name type="scientific">Paenibacillus larvae subsp. larvae</name>
    <dbReference type="NCBI Taxonomy" id="147375"/>
    <lineage>
        <taxon>Bacteria</taxon>
        <taxon>Bacillati</taxon>
        <taxon>Bacillota</taxon>
        <taxon>Bacilli</taxon>
        <taxon>Bacillales</taxon>
        <taxon>Paenibacillaceae</taxon>
        <taxon>Paenibacillus</taxon>
    </lineage>
</organism>
<dbReference type="AlphaFoldDB" id="A0A6C0QQZ1"/>
<dbReference type="EMBL" id="CP019717">
    <property type="protein sequence ID" value="QHZ51103.1"/>
    <property type="molecule type" value="Genomic_DNA"/>
</dbReference>
<feature type="transmembrane region" description="Helical" evidence="1">
    <location>
        <begin position="38"/>
        <end position="59"/>
    </location>
</feature>
<evidence type="ECO:0000313" key="2">
    <source>
        <dbReference type="EMBL" id="QHZ51103.1"/>
    </source>
</evidence>
<evidence type="ECO:0000313" key="3">
    <source>
        <dbReference type="Proteomes" id="UP000464330"/>
    </source>
</evidence>
<evidence type="ECO:0000256" key="1">
    <source>
        <dbReference type="SAM" id="Phobius"/>
    </source>
</evidence>
<gene>
    <name evidence="2" type="ORF">ERICV_01953</name>
</gene>
<dbReference type="Proteomes" id="UP000464330">
    <property type="component" value="Chromosome"/>
</dbReference>
<keyword evidence="1" id="KW-0812">Transmembrane</keyword>
<feature type="transmembrane region" description="Helical" evidence="1">
    <location>
        <begin position="12"/>
        <end position="32"/>
    </location>
</feature>
<protein>
    <submittedName>
        <fullName evidence="2">Uncharacterized protein</fullName>
    </submittedName>
</protein>
<sequence length="82" mass="9628">MKIEPTRQVKLIYFVVCPLAFAFSFILYHLIFNKLTNWIDVLGVTASFYVCITVVYFITRKKIVNDLEKLKNKVGSFLFLIM</sequence>
<keyword evidence="1" id="KW-1133">Transmembrane helix</keyword>
<name>A0A6C0QQZ1_9BACL</name>